<feature type="compositionally biased region" description="Basic and acidic residues" evidence="8">
    <location>
        <begin position="488"/>
        <end position="499"/>
    </location>
</feature>
<dbReference type="Pfam" id="PF00919">
    <property type="entry name" value="UPF0004"/>
    <property type="match status" value="1"/>
</dbReference>
<dbReference type="FunFam" id="3.40.50.12160:FF:000003">
    <property type="entry name" value="CDK5 regulatory subunit-associated protein 1"/>
    <property type="match status" value="1"/>
</dbReference>
<dbReference type="InterPro" id="IPR058240">
    <property type="entry name" value="rSAM_sf"/>
</dbReference>
<dbReference type="GO" id="GO:0006400">
    <property type="term" value="P:tRNA modification"/>
    <property type="evidence" value="ECO:0007669"/>
    <property type="project" value="InterPro"/>
</dbReference>
<dbReference type="InterPro" id="IPR005840">
    <property type="entry name" value="Ribosomal_uS12_MeSTrfase_RimO"/>
</dbReference>
<evidence type="ECO:0000256" key="7">
    <source>
        <dbReference type="ARBA" id="ARBA00023014"/>
    </source>
</evidence>
<dbReference type="PANTHER" id="PTHR43837">
    <property type="entry name" value="RIBOSOMAL PROTEIN S12 METHYLTHIOTRANSFERASE RIMO"/>
    <property type="match status" value="1"/>
</dbReference>
<dbReference type="GO" id="GO:0035599">
    <property type="term" value="F:aspartic acid methylthiotransferase activity"/>
    <property type="evidence" value="ECO:0007669"/>
    <property type="project" value="TreeGrafter"/>
</dbReference>
<dbReference type="InterPro" id="IPR005839">
    <property type="entry name" value="Methylthiotransferase"/>
</dbReference>
<dbReference type="SFLD" id="SFLDS00029">
    <property type="entry name" value="Radical_SAM"/>
    <property type="match status" value="1"/>
</dbReference>
<sequence length="499" mass="54451">MAVTAKSPTPNFGLRSVTPQAHSVALVALGCPKNTVDAEVMLGDLQRSGLRVISDPSKADVVIVNTCAFVDDAKSESISAIIEAAQLKAERSSPVRGLFVTGCMAQRYSDDLATELPEVDAVVGFEHYSDLPQQVHALLARGADEEVAPAQVFVGSASVPFRSEETRVRLTASHTAYLRVAEGCDHACTFCAIPGFRGKFRSKPFNIALAEATRLVESGVREINLIAEDTNQYGSDWGEQDGRRLADFLHALAELPGLRWIRLLYCYPSYFSPELVDAIAGIDKVVKYIDIPLQHLSPTVLQRMRRPPASNTLSLLRKLRERVPSLTLRTTFISGFPGETAEEHAELMERVRELQFERGGAFAYSQEEGTPAATMPDQVDADVKEARRDELIASFQEYAEAWATAQVGRELRVLVDKIEGEDAIARTEADAPDIDGSCRLMGCAHLAPGTELLATVIAADVMELVAIPSTSEKAIAHFSAPPPVQEQACDHDHNHDHDH</sequence>
<dbReference type="NCBIfam" id="TIGR01125">
    <property type="entry name" value="30S ribosomal protein S12 methylthiotransferase RimO"/>
    <property type="match status" value="1"/>
</dbReference>
<dbReference type="SFLD" id="SFLDF00274">
    <property type="entry name" value="ribosomal_protein_S12_methylth"/>
    <property type="match status" value="1"/>
</dbReference>
<dbReference type="InterPro" id="IPR023404">
    <property type="entry name" value="rSAM_horseshoe"/>
</dbReference>
<name>A0A0M0JSU7_9EUKA</name>
<evidence type="ECO:0000256" key="2">
    <source>
        <dbReference type="ARBA" id="ARBA00022485"/>
    </source>
</evidence>
<dbReference type="PROSITE" id="PS01278">
    <property type="entry name" value="MTTASE_RADICAL"/>
    <property type="match status" value="1"/>
</dbReference>
<keyword evidence="3" id="KW-0963">Cytoplasm</keyword>
<evidence type="ECO:0000313" key="11">
    <source>
        <dbReference type="EMBL" id="KOO29565.1"/>
    </source>
</evidence>
<evidence type="ECO:0000256" key="5">
    <source>
        <dbReference type="ARBA" id="ARBA00022723"/>
    </source>
</evidence>
<dbReference type="InterPro" id="IPR006638">
    <property type="entry name" value="Elp3/MiaA/NifB-like_rSAM"/>
</dbReference>
<dbReference type="GO" id="GO:0005829">
    <property type="term" value="C:cytosol"/>
    <property type="evidence" value="ECO:0007669"/>
    <property type="project" value="TreeGrafter"/>
</dbReference>
<organism evidence="11 12">
    <name type="scientific">Chrysochromulina tobinii</name>
    <dbReference type="NCBI Taxonomy" id="1460289"/>
    <lineage>
        <taxon>Eukaryota</taxon>
        <taxon>Haptista</taxon>
        <taxon>Haptophyta</taxon>
        <taxon>Prymnesiophyceae</taxon>
        <taxon>Prymnesiales</taxon>
        <taxon>Chrysochromulinaceae</taxon>
        <taxon>Chrysochromulina</taxon>
    </lineage>
</organism>
<dbReference type="EMBL" id="JWZX01002396">
    <property type="protein sequence ID" value="KOO29565.1"/>
    <property type="molecule type" value="Genomic_DNA"/>
</dbReference>
<dbReference type="SFLD" id="SFLDG01082">
    <property type="entry name" value="B12-binding_domain_containing"/>
    <property type="match status" value="1"/>
</dbReference>
<evidence type="ECO:0000259" key="10">
    <source>
        <dbReference type="PROSITE" id="PS51918"/>
    </source>
</evidence>
<dbReference type="PROSITE" id="PS51257">
    <property type="entry name" value="PROKAR_LIPOPROTEIN"/>
    <property type="match status" value="1"/>
</dbReference>
<keyword evidence="2" id="KW-0004">4Fe-4S</keyword>
<keyword evidence="4" id="KW-0949">S-adenosyl-L-methionine</keyword>
<dbReference type="Pfam" id="PF04055">
    <property type="entry name" value="Radical_SAM"/>
    <property type="match status" value="1"/>
</dbReference>
<dbReference type="InterPro" id="IPR013848">
    <property type="entry name" value="Methylthiotransferase_N"/>
</dbReference>
<dbReference type="Pfam" id="PF18693">
    <property type="entry name" value="TRAM_2"/>
    <property type="match status" value="1"/>
</dbReference>
<dbReference type="NCBIfam" id="TIGR00089">
    <property type="entry name" value="MiaB/RimO family radical SAM methylthiotransferase"/>
    <property type="match status" value="1"/>
</dbReference>
<dbReference type="SUPFAM" id="SSF102114">
    <property type="entry name" value="Radical SAM enzymes"/>
    <property type="match status" value="1"/>
</dbReference>
<dbReference type="Gene3D" id="2.40.50.140">
    <property type="entry name" value="Nucleic acid-binding proteins"/>
    <property type="match status" value="1"/>
</dbReference>
<dbReference type="PANTHER" id="PTHR43837:SF1">
    <property type="entry name" value="RIBOSOMAL PROTEIN US12 METHYLTHIOTRANSFERASE RIMO"/>
    <property type="match status" value="1"/>
</dbReference>
<dbReference type="AlphaFoldDB" id="A0A0M0JSU7"/>
<dbReference type="InterPro" id="IPR020612">
    <property type="entry name" value="Methylthiotransferase_CS"/>
</dbReference>
<dbReference type="FunFam" id="3.80.30.20:FF:000001">
    <property type="entry name" value="tRNA-2-methylthio-N(6)-dimethylallyladenosine synthase 2"/>
    <property type="match status" value="1"/>
</dbReference>
<evidence type="ECO:0000256" key="3">
    <source>
        <dbReference type="ARBA" id="ARBA00022490"/>
    </source>
</evidence>
<comment type="caution">
    <text evidence="11">The sequence shown here is derived from an EMBL/GenBank/DDBJ whole genome shotgun (WGS) entry which is preliminary data.</text>
</comment>
<feature type="domain" description="Radical SAM core" evidence="10">
    <location>
        <begin position="170"/>
        <end position="401"/>
    </location>
</feature>
<comment type="cofactor">
    <cofactor evidence="1">
        <name>[4Fe-4S] cluster</name>
        <dbReference type="ChEBI" id="CHEBI:49883"/>
    </cofactor>
</comment>
<evidence type="ECO:0000313" key="12">
    <source>
        <dbReference type="Proteomes" id="UP000037460"/>
    </source>
</evidence>
<evidence type="ECO:0000256" key="8">
    <source>
        <dbReference type="SAM" id="MobiDB-lite"/>
    </source>
</evidence>
<dbReference type="OrthoDB" id="190098at2759"/>
<dbReference type="GO" id="GO:0046872">
    <property type="term" value="F:metal ion binding"/>
    <property type="evidence" value="ECO:0007669"/>
    <property type="project" value="UniProtKB-KW"/>
</dbReference>
<evidence type="ECO:0000256" key="6">
    <source>
        <dbReference type="ARBA" id="ARBA00023004"/>
    </source>
</evidence>
<dbReference type="SFLD" id="SFLDG01061">
    <property type="entry name" value="methylthiotransferase"/>
    <property type="match status" value="1"/>
</dbReference>
<dbReference type="InterPro" id="IPR012340">
    <property type="entry name" value="NA-bd_OB-fold"/>
</dbReference>
<gene>
    <name evidence="11" type="ORF">Ctob_007307</name>
</gene>
<evidence type="ECO:0000259" key="9">
    <source>
        <dbReference type="PROSITE" id="PS51449"/>
    </source>
</evidence>
<keyword evidence="7" id="KW-0411">Iron-sulfur</keyword>
<dbReference type="InterPro" id="IPR007197">
    <property type="entry name" value="rSAM"/>
</dbReference>
<dbReference type="Proteomes" id="UP000037460">
    <property type="component" value="Unassembled WGS sequence"/>
</dbReference>
<keyword evidence="6" id="KW-0408">Iron</keyword>
<proteinExistence type="inferred from homology"/>
<keyword evidence="12" id="KW-1185">Reference proteome</keyword>
<accession>A0A0M0JSU7</accession>
<dbReference type="InterPro" id="IPR038135">
    <property type="entry name" value="Methylthiotransferase_N_sf"/>
</dbReference>
<keyword evidence="5" id="KW-0479">Metal-binding</keyword>
<dbReference type="GO" id="GO:0051539">
    <property type="term" value="F:4 iron, 4 sulfur cluster binding"/>
    <property type="evidence" value="ECO:0007669"/>
    <property type="project" value="UniProtKB-KW"/>
</dbReference>
<dbReference type="Gene3D" id="3.80.30.20">
    <property type="entry name" value="tm_1862 like domain"/>
    <property type="match status" value="1"/>
</dbReference>
<evidence type="ECO:0000256" key="4">
    <source>
        <dbReference type="ARBA" id="ARBA00022691"/>
    </source>
</evidence>
<dbReference type="PROSITE" id="PS51449">
    <property type="entry name" value="MTTASE_N"/>
    <property type="match status" value="1"/>
</dbReference>
<dbReference type="SMART" id="SM00729">
    <property type="entry name" value="Elp3"/>
    <property type="match status" value="1"/>
</dbReference>
<dbReference type="CDD" id="cd01335">
    <property type="entry name" value="Radical_SAM"/>
    <property type="match status" value="1"/>
</dbReference>
<reference evidence="12" key="1">
    <citation type="journal article" date="2015" name="PLoS Genet.">
        <title>Genome Sequence and Transcriptome Analyses of Chrysochromulina tobin: Metabolic Tools for Enhanced Algal Fitness in the Prominent Order Prymnesiales (Haptophyceae).</title>
        <authorList>
            <person name="Hovde B.T."/>
            <person name="Deodato C.R."/>
            <person name="Hunsperger H.M."/>
            <person name="Ryken S.A."/>
            <person name="Yost W."/>
            <person name="Jha R.K."/>
            <person name="Patterson J."/>
            <person name="Monnat R.J. Jr."/>
            <person name="Barlow S.B."/>
            <person name="Starkenburg S.R."/>
            <person name="Cattolico R.A."/>
        </authorList>
    </citation>
    <scope>NUCLEOTIDE SEQUENCE</scope>
    <source>
        <strain evidence="12">CCMP291</strain>
    </source>
</reference>
<dbReference type="HAMAP" id="MF_01865">
    <property type="entry name" value="MTTase_RimO"/>
    <property type="match status" value="1"/>
</dbReference>
<dbReference type="PROSITE" id="PS51918">
    <property type="entry name" value="RADICAL_SAM"/>
    <property type="match status" value="1"/>
</dbReference>
<feature type="domain" description="MTTase N-terminal" evidence="9">
    <location>
        <begin position="22"/>
        <end position="140"/>
    </location>
</feature>
<protein>
    <submittedName>
        <fullName evidence="11">MiaB-like tRNA modifying enzyme</fullName>
    </submittedName>
</protein>
<evidence type="ECO:0000256" key="1">
    <source>
        <dbReference type="ARBA" id="ARBA00001966"/>
    </source>
</evidence>
<dbReference type="InterPro" id="IPR002792">
    <property type="entry name" value="TRAM_dom"/>
</dbReference>
<dbReference type="Gene3D" id="3.40.50.12160">
    <property type="entry name" value="Methylthiotransferase, N-terminal domain"/>
    <property type="match status" value="1"/>
</dbReference>
<feature type="region of interest" description="Disordered" evidence="8">
    <location>
        <begin position="479"/>
        <end position="499"/>
    </location>
</feature>